<dbReference type="InterPro" id="IPR010992">
    <property type="entry name" value="IHF-like_DNA-bd_dom_sf"/>
</dbReference>
<comment type="caution">
    <text evidence="5">The sequence shown here is derived from an EMBL/GenBank/DDBJ whole genome shotgun (WGS) entry which is preliminary data.</text>
</comment>
<keyword evidence="6" id="KW-1185">Reference proteome</keyword>
<comment type="similarity">
    <text evidence="1 4">Belongs to the bacterial histone-like protein family.</text>
</comment>
<dbReference type="Proteomes" id="UP001568698">
    <property type="component" value="Unassembled WGS sequence"/>
</dbReference>
<keyword evidence="3 5" id="KW-0238">DNA-binding</keyword>
<evidence type="ECO:0000256" key="1">
    <source>
        <dbReference type="ARBA" id="ARBA00010529"/>
    </source>
</evidence>
<dbReference type="PRINTS" id="PR01727">
    <property type="entry name" value="DNABINDINGHU"/>
</dbReference>
<dbReference type="SMART" id="SM00411">
    <property type="entry name" value="BHL"/>
    <property type="match status" value="1"/>
</dbReference>
<gene>
    <name evidence="5" type="ORF">AB6M95_08325</name>
</gene>
<dbReference type="EMBL" id="JBGLYH010000018">
    <property type="protein sequence ID" value="MEZ7196750.1"/>
    <property type="molecule type" value="Genomic_DNA"/>
</dbReference>
<dbReference type="InterPro" id="IPR000119">
    <property type="entry name" value="Hist_DNA-bd"/>
</dbReference>
<dbReference type="PROSITE" id="PS00045">
    <property type="entry name" value="HISTONE_LIKE"/>
    <property type="match status" value="1"/>
</dbReference>
<evidence type="ECO:0000313" key="6">
    <source>
        <dbReference type="Proteomes" id="UP001568698"/>
    </source>
</evidence>
<dbReference type="CDD" id="cd13831">
    <property type="entry name" value="HU"/>
    <property type="match status" value="1"/>
</dbReference>
<dbReference type="PANTHER" id="PTHR33175:SF3">
    <property type="entry name" value="DNA-BINDING PROTEIN HU-BETA"/>
    <property type="match status" value="1"/>
</dbReference>
<accession>A0ABV4K3Z0</accession>
<keyword evidence="2" id="KW-0226">DNA condensation</keyword>
<dbReference type="GO" id="GO:0003677">
    <property type="term" value="F:DNA binding"/>
    <property type="evidence" value="ECO:0007669"/>
    <property type="project" value="UniProtKB-KW"/>
</dbReference>
<protein>
    <submittedName>
        <fullName evidence="5">HU family DNA-binding protein</fullName>
    </submittedName>
</protein>
<evidence type="ECO:0000256" key="4">
    <source>
        <dbReference type="RuleBase" id="RU003939"/>
    </source>
</evidence>
<evidence type="ECO:0000256" key="3">
    <source>
        <dbReference type="ARBA" id="ARBA00023125"/>
    </source>
</evidence>
<reference evidence="5 6" key="1">
    <citation type="submission" date="2024-08" db="EMBL/GenBank/DDBJ databases">
        <title>Sulfate-reducing bacteria isolated from formation water of the oil field in Kazakhstan and description of Pseudodesulfovibrio sp.</title>
        <authorList>
            <person name="Bidzhieva S.K."/>
            <person name="Tourova T.P."/>
            <person name="Grouzdev D.S."/>
            <person name="Beletsky A.V."/>
            <person name="Sokolova D.S."/>
            <person name="Samigullina S.R."/>
            <person name="Poltaraus A.B."/>
            <person name="Avtukh A.N."/>
            <person name="Tereshina V.M."/>
            <person name="Zhaparov N.S."/>
            <person name="Mardanov A.V."/>
            <person name="Nazina T.N."/>
        </authorList>
    </citation>
    <scope>NUCLEOTIDE SEQUENCE [LARGE SCALE GENOMIC DNA]</scope>
    <source>
        <strain evidence="5 6">9FUS</strain>
    </source>
</reference>
<organism evidence="5 6">
    <name type="scientific">Pseudodesulfovibrio karagichevae</name>
    <dbReference type="NCBI Taxonomy" id="3239305"/>
    <lineage>
        <taxon>Bacteria</taxon>
        <taxon>Pseudomonadati</taxon>
        <taxon>Thermodesulfobacteriota</taxon>
        <taxon>Desulfovibrionia</taxon>
        <taxon>Desulfovibrionales</taxon>
        <taxon>Desulfovibrionaceae</taxon>
    </lineage>
</organism>
<evidence type="ECO:0000313" key="5">
    <source>
        <dbReference type="EMBL" id="MEZ7196750.1"/>
    </source>
</evidence>
<sequence length="90" mass="9838">MTKCELIAKVAEESDLSKAHAERVVEAFLENMKDALSSGTKVTLRGFGTFKVEERKGRVGRNPKTGAEVMIPTKNVVKFKASNELKDAVA</sequence>
<evidence type="ECO:0000256" key="2">
    <source>
        <dbReference type="ARBA" id="ARBA00023067"/>
    </source>
</evidence>
<name>A0ABV4K3Z0_9BACT</name>
<dbReference type="PANTHER" id="PTHR33175">
    <property type="entry name" value="DNA-BINDING PROTEIN HU"/>
    <property type="match status" value="1"/>
</dbReference>
<dbReference type="Gene3D" id="4.10.520.10">
    <property type="entry name" value="IHF-like DNA-binding proteins"/>
    <property type="match status" value="1"/>
</dbReference>
<dbReference type="SUPFAM" id="SSF47729">
    <property type="entry name" value="IHF-like DNA-binding proteins"/>
    <property type="match status" value="1"/>
</dbReference>
<proteinExistence type="inferred from homology"/>
<dbReference type="RefSeq" id="WP_371386271.1">
    <property type="nucleotide sequence ID" value="NZ_JBGLYH010000018.1"/>
</dbReference>
<dbReference type="Pfam" id="PF00216">
    <property type="entry name" value="Bac_DNA_binding"/>
    <property type="match status" value="1"/>
</dbReference>
<dbReference type="InterPro" id="IPR020816">
    <property type="entry name" value="Histone-like_DNA-bd_CS"/>
</dbReference>